<dbReference type="SUPFAM" id="SSF50998">
    <property type="entry name" value="Quinoprotein alcohol dehydrogenase-like"/>
    <property type="match status" value="1"/>
</dbReference>
<evidence type="ECO:0000259" key="3">
    <source>
        <dbReference type="Pfam" id="PF13360"/>
    </source>
</evidence>
<dbReference type="Proteomes" id="UP000315226">
    <property type="component" value="Unassembled WGS sequence"/>
</dbReference>
<dbReference type="Pfam" id="PF13360">
    <property type="entry name" value="PQQ_2"/>
    <property type="match status" value="2"/>
</dbReference>
<feature type="transmembrane region" description="Helical" evidence="2">
    <location>
        <begin position="39"/>
        <end position="60"/>
    </location>
</feature>
<keyword evidence="5" id="KW-1185">Reference proteome</keyword>
<proteinExistence type="predicted"/>
<protein>
    <recommendedName>
        <fullName evidence="3">Pyrrolo-quinoline quinone repeat domain-containing protein</fullName>
    </recommendedName>
</protein>
<dbReference type="InterPro" id="IPR002372">
    <property type="entry name" value="PQQ_rpt_dom"/>
</dbReference>
<comment type="caution">
    <text evidence="4">The sequence shown here is derived from an EMBL/GenBank/DDBJ whole genome shotgun (WGS) entry which is preliminary data.</text>
</comment>
<gene>
    <name evidence="4" type="ORF">SGA01_45720</name>
</gene>
<dbReference type="InterPro" id="IPR015943">
    <property type="entry name" value="WD40/YVTN_repeat-like_dom_sf"/>
</dbReference>
<organism evidence="4 5">
    <name type="scientific">Streptomyces gardneri</name>
    <dbReference type="NCBI Taxonomy" id="66892"/>
    <lineage>
        <taxon>Bacteria</taxon>
        <taxon>Bacillati</taxon>
        <taxon>Actinomycetota</taxon>
        <taxon>Actinomycetes</taxon>
        <taxon>Kitasatosporales</taxon>
        <taxon>Streptomycetaceae</taxon>
        <taxon>Streptomyces</taxon>
    </lineage>
</organism>
<evidence type="ECO:0000313" key="4">
    <source>
        <dbReference type="EMBL" id="GEB58967.1"/>
    </source>
</evidence>
<dbReference type="RefSeq" id="WP_141298238.1">
    <property type="nucleotide sequence ID" value="NZ_BJMN01000029.1"/>
</dbReference>
<dbReference type="InterPro" id="IPR018391">
    <property type="entry name" value="PQQ_b-propeller_rpt"/>
</dbReference>
<feature type="transmembrane region" description="Helical" evidence="2">
    <location>
        <begin position="92"/>
        <end position="111"/>
    </location>
</feature>
<keyword evidence="2" id="KW-1133">Transmembrane helix</keyword>
<feature type="domain" description="Pyrrolo-quinoline quinone repeat" evidence="3">
    <location>
        <begin position="395"/>
        <end position="472"/>
    </location>
</feature>
<name>A0A4Y3RQ89_9ACTN</name>
<dbReference type="AlphaFoldDB" id="A0A4Y3RQ89"/>
<feature type="region of interest" description="Disordered" evidence="1">
    <location>
        <begin position="64"/>
        <end position="84"/>
    </location>
</feature>
<sequence>MIPERRGPSTGAVALSGAAFGAAAVFLGAGVVAGDWPTGWAAVVCALVLTAVGVTVRAAAGRTATTRDSGGGPSLDKTDTATGPAAPGRASFVAAVVVWAVAVLAAGIWAATSGDDDERDGGGTAKGRPSASAQPSTSARPTAASSLDAAPAVPWTVPAVGQKYDEGVGSWALGPTVAQGRIDGLFAYDAAGGSVRWSVPAPTREALCAITPDTEEGIGLVAHGRHEKPCATLLAVRTSDGKVMWRRKLGGTGLVGNALAVGGTTAVTAEDGTVRARSTESGEQRWQRPAPKGCLPLALDADATRTLLVEQCGKGARLLALDTRTGTQRWTRDLPVESTATASVVSVAPAVVAVDEADARGTHAFLGFDDKGAPTASVPLSGPEGVLSAPEGVGDGRTVRPLVRDGLLITFAEHESMVPDRVVAYSLKDGRKAWAHDDEGQTMALAAEPDGRVAYLGSDASVTLLDPATGRTATVLKPDTAELPAISIAPELLPVPGGHVVLNQINMQAEPAAFALR</sequence>
<feature type="region of interest" description="Disordered" evidence="1">
    <location>
        <begin position="113"/>
        <end position="148"/>
    </location>
</feature>
<dbReference type="InterPro" id="IPR011047">
    <property type="entry name" value="Quinoprotein_ADH-like_sf"/>
</dbReference>
<dbReference type="EMBL" id="BJMN01000029">
    <property type="protein sequence ID" value="GEB58967.1"/>
    <property type="molecule type" value="Genomic_DNA"/>
</dbReference>
<evidence type="ECO:0000256" key="1">
    <source>
        <dbReference type="SAM" id="MobiDB-lite"/>
    </source>
</evidence>
<keyword evidence="2" id="KW-0472">Membrane</keyword>
<keyword evidence="2" id="KW-0812">Transmembrane</keyword>
<feature type="compositionally biased region" description="Low complexity" evidence="1">
    <location>
        <begin position="128"/>
        <end position="148"/>
    </location>
</feature>
<dbReference type="SMART" id="SM00564">
    <property type="entry name" value="PQQ"/>
    <property type="match status" value="5"/>
</dbReference>
<dbReference type="PANTHER" id="PTHR34512">
    <property type="entry name" value="CELL SURFACE PROTEIN"/>
    <property type="match status" value="1"/>
</dbReference>
<evidence type="ECO:0000313" key="5">
    <source>
        <dbReference type="Proteomes" id="UP000315226"/>
    </source>
</evidence>
<accession>A0A4Y3RQ89</accession>
<feature type="domain" description="Pyrrolo-quinoline quinone repeat" evidence="3">
    <location>
        <begin position="187"/>
        <end position="354"/>
    </location>
</feature>
<feature type="transmembrane region" description="Helical" evidence="2">
    <location>
        <begin position="12"/>
        <end position="33"/>
    </location>
</feature>
<dbReference type="Gene3D" id="2.130.10.10">
    <property type="entry name" value="YVTN repeat-like/Quinoprotein amine dehydrogenase"/>
    <property type="match status" value="2"/>
</dbReference>
<dbReference type="OrthoDB" id="4114175at2"/>
<evidence type="ECO:0000256" key="2">
    <source>
        <dbReference type="SAM" id="Phobius"/>
    </source>
</evidence>
<dbReference type="PANTHER" id="PTHR34512:SF30">
    <property type="entry name" value="OUTER MEMBRANE PROTEIN ASSEMBLY FACTOR BAMB"/>
    <property type="match status" value="1"/>
</dbReference>
<reference evidence="4 5" key="1">
    <citation type="submission" date="2019-06" db="EMBL/GenBank/DDBJ databases">
        <title>Whole genome shotgun sequence of Streptomyces gardneri NBRC 12865.</title>
        <authorList>
            <person name="Hosoyama A."/>
            <person name="Uohara A."/>
            <person name="Ohji S."/>
            <person name="Ichikawa N."/>
        </authorList>
    </citation>
    <scope>NUCLEOTIDE SEQUENCE [LARGE SCALE GENOMIC DNA]</scope>
    <source>
        <strain evidence="4 5">NBRC 12865</strain>
    </source>
</reference>